<keyword evidence="2" id="KW-1185">Reference proteome</keyword>
<comment type="caution">
    <text evidence="1">The sequence shown here is derived from an EMBL/GenBank/DDBJ whole genome shotgun (WGS) entry which is preliminary data.</text>
</comment>
<reference evidence="1" key="1">
    <citation type="journal article" date="2020" name="Stud. Mycol.">
        <title>101 Dothideomycetes genomes: a test case for predicting lifestyles and emergence of pathogens.</title>
        <authorList>
            <person name="Haridas S."/>
            <person name="Albert R."/>
            <person name="Binder M."/>
            <person name="Bloem J."/>
            <person name="Labutti K."/>
            <person name="Salamov A."/>
            <person name="Andreopoulos B."/>
            <person name="Baker S."/>
            <person name="Barry K."/>
            <person name="Bills G."/>
            <person name="Bluhm B."/>
            <person name="Cannon C."/>
            <person name="Castanera R."/>
            <person name="Culley D."/>
            <person name="Daum C."/>
            <person name="Ezra D."/>
            <person name="Gonzalez J."/>
            <person name="Henrissat B."/>
            <person name="Kuo A."/>
            <person name="Liang C."/>
            <person name="Lipzen A."/>
            <person name="Lutzoni F."/>
            <person name="Magnuson J."/>
            <person name="Mondo S."/>
            <person name="Nolan M."/>
            <person name="Ohm R."/>
            <person name="Pangilinan J."/>
            <person name="Park H.-J."/>
            <person name="Ramirez L."/>
            <person name="Alfaro M."/>
            <person name="Sun H."/>
            <person name="Tritt A."/>
            <person name="Yoshinaga Y."/>
            <person name="Zwiers L.-H."/>
            <person name="Turgeon B."/>
            <person name="Goodwin S."/>
            <person name="Spatafora J."/>
            <person name="Crous P."/>
            <person name="Grigoriev I."/>
        </authorList>
    </citation>
    <scope>NUCLEOTIDE SEQUENCE</scope>
    <source>
        <strain evidence="1">ATCC 200398</strain>
    </source>
</reference>
<accession>A0ACB6QIZ8</accession>
<dbReference type="Proteomes" id="UP000799755">
    <property type="component" value="Unassembled WGS sequence"/>
</dbReference>
<evidence type="ECO:0000313" key="2">
    <source>
        <dbReference type="Proteomes" id="UP000799755"/>
    </source>
</evidence>
<organism evidence="1 2">
    <name type="scientific">Lindgomyces ingoldianus</name>
    <dbReference type="NCBI Taxonomy" id="673940"/>
    <lineage>
        <taxon>Eukaryota</taxon>
        <taxon>Fungi</taxon>
        <taxon>Dikarya</taxon>
        <taxon>Ascomycota</taxon>
        <taxon>Pezizomycotina</taxon>
        <taxon>Dothideomycetes</taxon>
        <taxon>Pleosporomycetidae</taxon>
        <taxon>Pleosporales</taxon>
        <taxon>Lindgomycetaceae</taxon>
        <taxon>Lindgomyces</taxon>
    </lineage>
</organism>
<proteinExistence type="predicted"/>
<protein>
    <submittedName>
        <fullName evidence="1">Uncharacterized protein</fullName>
    </submittedName>
</protein>
<dbReference type="EMBL" id="MU003526">
    <property type="protein sequence ID" value="KAF2466116.1"/>
    <property type="molecule type" value="Genomic_DNA"/>
</dbReference>
<gene>
    <name evidence="1" type="ORF">BDR25DRAFT_395922</name>
</gene>
<name>A0ACB6QIZ8_9PLEO</name>
<evidence type="ECO:0000313" key="1">
    <source>
        <dbReference type="EMBL" id="KAF2466116.1"/>
    </source>
</evidence>
<sequence>MPVPRVSWKQYKLPASVVSFVFVDGAKYFIGLFSSTDSLVDRERHAVIDIISKQPHILTVPCRLTTVQLSQMTLMALAPLLVNSSIVLTLPPRRPAEQHQQGTNRSNVPSPTLLGMGAQRKDLIKFYPNPTEHPFPARIPAHPEDDSRGKSMYRIPGYRYPHTLSFMGEFIPEAEAQIISAFEKGKKQGAAPNNKDPPAASSFGKRPFQVSTEDRGEDTNIEHEVPSKGGDWRGSVKSVWAAAQFGLIFANPNAVLPVPENGNQAILRNLTGRNTRNDIKAYVARPLVPGHLHAIEGDLSDNESCFKTASPYRSKYTRNGDEHKTFLPNSALCLNQDAGSDSATELESDKLALSFLNKGATQDLPVEAASGLIPVTTQRPTPDPRESDVQYPDFPLPSSEVPAEVVSNNLPLKLRPNQLTIAAGYRPQHPCDALFKRGYAGINPAGAYARPAIPHPRPDPNNHTDTGYPYAMNTMRRPKIVFGSFGSFEGSPASSRSRDIDCYLQLRKTRAENRIGATGGRDKCVGDARLKSQTWLLHDRPVYQHGYLMFPTFVLSILSSPLTLATVWYIHIMWCGPHGCFSAAIGDGIVEDDGFIGNSDNGLGSDNPTCESQQYHSRNREHCYFVKAISQTSNGKESQYINPFLIYTQHPYTNSSSKRCSSIPSPNPKTPYPKPHHHNPPSPTMHTFTFQRPSWLTPAILSAPSTYAKLQCQPADAFTAATIRAGAGGVLTVETNDLPMKAKKVREDGEEEEEEEEDEEARFKLYVSRGEFGKILGVVDVQLV</sequence>